<name>A0AAV8Y9W2_9CUCU</name>
<protein>
    <recommendedName>
        <fullName evidence="1">Myb/SANT-like DNA-binding domain-containing protein</fullName>
    </recommendedName>
</protein>
<dbReference type="AlphaFoldDB" id="A0AAV8Y9W2"/>
<sequence>MSSEHIDVNEYLCFKENTSEEDSFFIREKTLKLLELYQKYKSKLGSFEVKSLKKLWELVARDISNEFRITTAANKCENRFKVWQRNYKNVVDNNNQTGRGRKVFEYEKEMDEIFEGRRNIHPVVLLSSNNEVVTNKASNEDPVEISVLNIEPMPSCSYSITEIESGDHNPQDSVTGNEPNVMKKNLSRKRRKSPAYKKRNDILLEIKNDLKSFYDRKNKIDEEKVELAKRNQADREKKTEIAREYMDFLLPGDHHLECL</sequence>
<reference evidence="2" key="1">
    <citation type="journal article" date="2023" name="Insect Mol. Biol.">
        <title>Genome sequencing provides insights into the evolution of gene families encoding plant cell wall-degrading enzymes in longhorned beetles.</title>
        <authorList>
            <person name="Shin N.R."/>
            <person name="Okamura Y."/>
            <person name="Kirsch R."/>
            <person name="Pauchet Y."/>
        </authorList>
    </citation>
    <scope>NUCLEOTIDE SEQUENCE</scope>
    <source>
        <strain evidence="2">RBIC_L_NR</strain>
    </source>
</reference>
<gene>
    <name evidence="2" type="ORF">NQ314_008692</name>
</gene>
<dbReference type="EMBL" id="JANEYF010002400">
    <property type="protein sequence ID" value="KAJ8947082.1"/>
    <property type="molecule type" value="Genomic_DNA"/>
</dbReference>
<keyword evidence="3" id="KW-1185">Reference proteome</keyword>
<dbReference type="InterPro" id="IPR044822">
    <property type="entry name" value="Myb_DNA-bind_4"/>
</dbReference>
<accession>A0AAV8Y9W2</accession>
<dbReference type="Proteomes" id="UP001162156">
    <property type="component" value="Unassembled WGS sequence"/>
</dbReference>
<dbReference type="Pfam" id="PF13837">
    <property type="entry name" value="Myb_DNA-bind_4"/>
    <property type="match status" value="1"/>
</dbReference>
<evidence type="ECO:0000313" key="2">
    <source>
        <dbReference type="EMBL" id="KAJ8947082.1"/>
    </source>
</evidence>
<evidence type="ECO:0000259" key="1">
    <source>
        <dbReference type="Pfam" id="PF13837"/>
    </source>
</evidence>
<organism evidence="2 3">
    <name type="scientific">Rhamnusium bicolor</name>
    <dbReference type="NCBI Taxonomy" id="1586634"/>
    <lineage>
        <taxon>Eukaryota</taxon>
        <taxon>Metazoa</taxon>
        <taxon>Ecdysozoa</taxon>
        <taxon>Arthropoda</taxon>
        <taxon>Hexapoda</taxon>
        <taxon>Insecta</taxon>
        <taxon>Pterygota</taxon>
        <taxon>Neoptera</taxon>
        <taxon>Endopterygota</taxon>
        <taxon>Coleoptera</taxon>
        <taxon>Polyphaga</taxon>
        <taxon>Cucujiformia</taxon>
        <taxon>Chrysomeloidea</taxon>
        <taxon>Cerambycidae</taxon>
        <taxon>Lepturinae</taxon>
        <taxon>Rhagiini</taxon>
        <taxon>Rhamnusium</taxon>
    </lineage>
</organism>
<proteinExistence type="predicted"/>
<evidence type="ECO:0000313" key="3">
    <source>
        <dbReference type="Proteomes" id="UP001162156"/>
    </source>
</evidence>
<feature type="domain" description="Myb/SANT-like DNA-binding" evidence="1">
    <location>
        <begin position="27"/>
        <end position="113"/>
    </location>
</feature>
<comment type="caution">
    <text evidence="2">The sequence shown here is derived from an EMBL/GenBank/DDBJ whole genome shotgun (WGS) entry which is preliminary data.</text>
</comment>